<dbReference type="PROSITE" id="PS51352">
    <property type="entry name" value="THIOREDOXIN_2"/>
    <property type="match status" value="1"/>
</dbReference>
<evidence type="ECO:0000256" key="2">
    <source>
        <dbReference type="ARBA" id="ARBA00005791"/>
    </source>
</evidence>
<keyword evidence="12" id="KW-1185">Reference proteome</keyword>
<dbReference type="InterPro" id="IPR036249">
    <property type="entry name" value="Thioredoxin-like_sf"/>
</dbReference>
<dbReference type="Gene3D" id="3.40.30.10">
    <property type="entry name" value="Glutaredoxin"/>
    <property type="match status" value="1"/>
</dbReference>
<feature type="domain" description="Thioredoxin" evidence="10">
    <location>
        <begin position="14"/>
        <end position="206"/>
    </location>
</feature>
<dbReference type="AlphaFoldDB" id="A0A1H2HJE8"/>
<evidence type="ECO:0000256" key="6">
    <source>
        <dbReference type="ARBA" id="ARBA00023284"/>
    </source>
</evidence>
<feature type="signal peptide" evidence="9">
    <location>
        <begin position="1"/>
        <end position="24"/>
    </location>
</feature>
<dbReference type="Proteomes" id="UP000182882">
    <property type="component" value="Unassembled WGS sequence"/>
</dbReference>
<dbReference type="InterPro" id="IPR017937">
    <property type="entry name" value="Thioredoxin_CS"/>
</dbReference>
<evidence type="ECO:0000259" key="10">
    <source>
        <dbReference type="PROSITE" id="PS51352"/>
    </source>
</evidence>
<comment type="similarity">
    <text evidence="2">Belongs to the thioredoxin family. DsbA subfamily.</text>
</comment>
<dbReference type="CDD" id="cd03019">
    <property type="entry name" value="DsbA_DsbA"/>
    <property type="match status" value="1"/>
</dbReference>
<evidence type="ECO:0000256" key="1">
    <source>
        <dbReference type="ARBA" id="ARBA00004418"/>
    </source>
</evidence>
<feature type="chain" id="PRO_5016236091" description="Thiol:disulfide interchange protein" evidence="9">
    <location>
        <begin position="25"/>
        <end position="211"/>
    </location>
</feature>
<gene>
    <name evidence="11" type="ORF">SAMN05216406_1526</name>
</gene>
<proteinExistence type="inferred from homology"/>
<dbReference type="InterPro" id="IPR001853">
    <property type="entry name" value="DSBA-like_thioredoxin_dom"/>
</dbReference>
<dbReference type="PANTHER" id="PTHR35891:SF3">
    <property type="entry name" value="THIOL:DISULFIDE INTERCHANGE PROTEIN DSBL"/>
    <property type="match status" value="1"/>
</dbReference>
<evidence type="ECO:0000256" key="9">
    <source>
        <dbReference type="SAM" id="SignalP"/>
    </source>
</evidence>
<keyword evidence="4 7" id="KW-0574">Periplasm</keyword>
<dbReference type="InterPro" id="IPR050824">
    <property type="entry name" value="Thiol_disulfide_DsbA"/>
</dbReference>
<dbReference type="KEGG" id="nur:ATY38_13915"/>
<dbReference type="Pfam" id="PF01323">
    <property type="entry name" value="DSBA"/>
    <property type="match status" value="1"/>
</dbReference>
<dbReference type="PANTHER" id="PTHR35891">
    <property type="entry name" value="THIOL:DISULFIDE INTERCHANGE PROTEIN DSBA"/>
    <property type="match status" value="1"/>
</dbReference>
<sequence>MNRYQFLAVLFLVSTFGFINIASAQTDIVEGKDYIVLAKSQPTEDSANIEVLEFFWYGCPHCYSLHPHLKTWLMNIPGDVSFRYVPAILRANWATAAKIYYAIEAMAQADTLNDKIYDAIHRDKIDLHNESVLFDWIEKQGIDREKFESAYNSFTVQNQVAKSTQMTRQYQLNGVPALVINGKFLTSGSMGATPQDTIKTLERLIEKARTE</sequence>
<accession>A0A1H2HJE8</accession>
<dbReference type="GO" id="GO:0042597">
    <property type="term" value="C:periplasmic space"/>
    <property type="evidence" value="ECO:0007669"/>
    <property type="project" value="UniProtKB-SubCell"/>
</dbReference>
<comment type="subcellular location">
    <subcellularLocation>
        <location evidence="1 7">Periplasm</location>
    </subcellularLocation>
</comment>
<evidence type="ECO:0000256" key="5">
    <source>
        <dbReference type="ARBA" id="ARBA00023157"/>
    </source>
</evidence>
<evidence type="ECO:0000256" key="3">
    <source>
        <dbReference type="ARBA" id="ARBA00022729"/>
    </source>
</evidence>
<dbReference type="SUPFAM" id="SSF52833">
    <property type="entry name" value="Thioredoxin-like"/>
    <property type="match status" value="1"/>
</dbReference>
<dbReference type="PIRSF" id="PIRSF001488">
    <property type="entry name" value="Tdi_protein"/>
    <property type="match status" value="1"/>
</dbReference>
<dbReference type="InterPro" id="IPR013766">
    <property type="entry name" value="Thioredoxin_domain"/>
</dbReference>
<keyword evidence="5 7" id="KW-1015">Disulfide bond</keyword>
<name>A0A1H2HJE8_9PROT</name>
<evidence type="ECO:0000313" key="11">
    <source>
        <dbReference type="EMBL" id="SDU31906.1"/>
    </source>
</evidence>
<feature type="disulfide bond" description="Redox-active" evidence="8">
    <location>
        <begin position="59"/>
        <end position="62"/>
    </location>
</feature>
<evidence type="ECO:0000256" key="8">
    <source>
        <dbReference type="PIRSR" id="PIRSR001488-1"/>
    </source>
</evidence>
<dbReference type="GO" id="GO:0015036">
    <property type="term" value="F:disulfide oxidoreductase activity"/>
    <property type="evidence" value="ECO:0007669"/>
    <property type="project" value="UniProtKB-ARBA"/>
</dbReference>
<organism evidence="11 12">
    <name type="scientific">Nitrosomonas ureae</name>
    <dbReference type="NCBI Taxonomy" id="44577"/>
    <lineage>
        <taxon>Bacteria</taxon>
        <taxon>Pseudomonadati</taxon>
        <taxon>Pseudomonadota</taxon>
        <taxon>Betaproteobacteria</taxon>
        <taxon>Nitrosomonadales</taxon>
        <taxon>Nitrosomonadaceae</taxon>
        <taxon>Nitrosomonas</taxon>
    </lineage>
</organism>
<dbReference type="RefSeq" id="WP_062559818.1">
    <property type="nucleotide sequence ID" value="NZ_CP013341.1"/>
</dbReference>
<dbReference type="PROSITE" id="PS00194">
    <property type="entry name" value="THIOREDOXIN_1"/>
    <property type="match status" value="1"/>
</dbReference>
<keyword evidence="6" id="KW-0676">Redox-active center</keyword>
<evidence type="ECO:0000313" key="12">
    <source>
        <dbReference type="Proteomes" id="UP000182882"/>
    </source>
</evidence>
<dbReference type="InterPro" id="IPR023205">
    <property type="entry name" value="DsbA/DsbL"/>
</dbReference>
<dbReference type="EMBL" id="FNLN01000052">
    <property type="protein sequence ID" value="SDU31906.1"/>
    <property type="molecule type" value="Genomic_DNA"/>
</dbReference>
<keyword evidence="3 9" id="KW-0732">Signal</keyword>
<protein>
    <recommendedName>
        <fullName evidence="7">Thiol:disulfide interchange protein</fullName>
    </recommendedName>
</protein>
<evidence type="ECO:0000256" key="7">
    <source>
        <dbReference type="PIRNR" id="PIRNR001488"/>
    </source>
</evidence>
<reference evidence="12" key="1">
    <citation type="submission" date="2016-10" db="EMBL/GenBank/DDBJ databases">
        <authorList>
            <person name="Varghese N."/>
            <person name="Submissions S."/>
        </authorList>
    </citation>
    <scope>NUCLEOTIDE SEQUENCE [LARGE SCALE GENOMIC DNA]</scope>
    <source>
        <strain evidence="12">Nm10</strain>
    </source>
</reference>
<evidence type="ECO:0000256" key="4">
    <source>
        <dbReference type="ARBA" id="ARBA00022764"/>
    </source>
</evidence>